<dbReference type="Proteomes" id="UP000593577">
    <property type="component" value="Unassembled WGS sequence"/>
</dbReference>
<sequence>MPRCTLQLWTLKLLSRTLLLLGLIRERESLQQ</sequence>
<keyword evidence="2" id="KW-1185">Reference proteome</keyword>
<gene>
    <name evidence="1" type="ORF">Goari_014053</name>
</gene>
<evidence type="ECO:0000313" key="1">
    <source>
        <dbReference type="EMBL" id="MBA0686451.1"/>
    </source>
</evidence>
<dbReference type="EMBL" id="JABFAA010000007">
    <property type="protein sequence ID" value="MBA0686451.1"/>
    <property type="molecule type" value="Genomic_DNA"/>
</dbReference>
<reference evidence="1 2" key="1">
    <citation type="journal article" date="2019" name="Genome Biol. Evol.">
        <title>Insights into the evolution of the New World diploid cottons (Gossypium, subgenus Houzingenia) based on genome sequencing.</title>
        <authorList>
            <person name="Grover C.E."/>
            <person name="Arick M.A. 2nd"/>
            <person name="Thrash A."/>
            <person name="Conover J.L."/>
            <person name="Sanders W.S."/>
            <person name="Peterson D.G."/>
            <person name="Frelichowski J.E."/>
            <person name="Scheffler J.A."/>
            <person name="Scheffler B.E."/>
            <person name="Wendel J.F."/>
        </authorList>
    </citation>
    <scope>NUCLEOTIDE SEQUENCE [LARGE SCALE GENOMIC DNA]</scope>
    <source>
        <strain evidence="1">185</strain>
        <tissue evidence="1">Leaf</tissue>
    </source>
</reference>
<evidence type="ECO:0000313" key="2">
    <source>
        <dbReference type="Proteomes" id="UP000593577"/>
    </source>
</evidence>
<organism evidence="1 2">
    <name type="scientific">Gossypium aridum</name>
    <name type="common">American cotton</name>
    <name type="synonym">Erioxylum aridum</name>
    <dbReference type="NCBI Taxonomy" id="34290"/>
    <lineage>
        <taxon>Eukaryota</taxon>
        <taxon>Viridiplantae</taxon>
        <taxon>Streptophyta</taxon>
        <taxon>Embryophyta</taxon>
        <taxon>Tracheophyta</taxon>
        <taxon>Spermatophyta</taxon>
        <taxon>Magnoliopsida</taxon>
        <taxon>eudicotyledons</taxon>
        <taxon>Gunneridae</taxon>
        <taxon>Pentapetalae</taxon>
        <taxon>rosids</taxon>
        <taxon>malvids</taxon>
        <taxon>Malvales</taxon>
        <taxon>Malvaceae</taxon>
        <taxon>Malvoideae</taxon>
        <taxon>Gossypium</taxon>
    </lineage>
</organism>
<protein>
    <submittedName>
        <fullName evidence="1">Uncharacterized protein</fullName>
    </submittedName>
</protein>
<proteinExistence type="predicted"/>
<accession>A0A7J8XGM9</accession>
<name>A0A7J8XGM9_GOSAI</name>
<comment type="caution">
    <text evidence="1">The sequence shown here is derived from an EMBL/GenBank/DDBJ whole genome shotgun (WGS) entry which is preliminary data.</text>
</comment>
<dbReference type="AlphaFoldDB" id="A0A7J8XGM9"/>